<evidence type="ECO:0000313" key="3">
    <source>
        <dbReference type="Proteomes" id="UP000681720"/>
    </source>
</evidence>
<dbReference type="CDD" id="cd21911">
    <property type="entry name" value="CC1_SLMAP"/>
    <property type="match status" value="1"/>
</dbReference>
<proteinExistence type="predicted"/>
<feature type="domain" description="FHA" evidence="1">
    <location>
        <begin position="1"/>
        <end position="19"/>
    </location>
</feature>
<comment type="caution">
    <text evidence="2">The sequence shown here is derived from an EMBL/GenBank/DDBJ whole genome shotgun (WGS) entry which is preliminary data.</text>
</comment>
<reference evidence="2" key="1">
    <citation type="submission" date="2021-02" db="EMBL/GenBank/DDBJ databases">
        <authorList>
            <person name="Nowell W R."/>
        </authorList>
    </citation>
    <scope>NUCLEOTIDE SEQUENCE</scope>
</reference>
<dbReference type="InterPro" id="IPR051176">
    <property type="entry name" value="Cent_Immune-Sig_Mod"/>
</dbReference>
<feature type="non-terminal residue" evidence="2">
    <location>
        <position position="157"/>
    </location>
</feature>
<feature type="non-terminal residue" evidence="2">
    <location>
        <position position="1"/>
    </location>
</feature>
<dbReference type="InterPro" id="IPR008984">
    <property type="entry name" value="SMAD_FHA_dom_sf"/>
</dbReference>
<dbReference type="PROSITE" id="PS50006">
    <property type="entry name" value="FHA_DOMAIN"/>
    <property type="match status" value="1"/>
</dbReference>
<organism evidence="2 3">
    <name type="scientific">Rotaria magnacalcarata</name>
    <dbReference type="NCBI Taxonomy" id="392030"/>
    <lineage>
        <taxon>Eukaryota</taxon>
        <taxon>Metazoa</taxon>
        <taxon>Spiralia</taxon>
        <taxon>Gnathifera</taxon>
        <taxon>Rotifera</taxon>
        <taxon>Eurotatoria</taxon>
        <taxon>Bdelloidea</taxon>
        <taxon>Philodinida</taxon>
        <taxon>Philodinidae</taxon>
        <taxon>Rotaria</taxon>
    </lineage>
</organism>
<sequence length="157" mass="18128">FLLQDTKSSNGTFVNNQRLGKCNEESLPFEIFSGDVVQFGVDVTENNRKTTHNCIIIEVKLYHSDGNEALPRSPIDRSMGQIKDVDINTQTLYQLAQYIQEAMHREQMLEQKLDYLQGVIRDTQQASNEGWQAIIDEDRLLARINALEDQIRIYHTK</sequence>
<dbReference type="Proteomes" id="UP000681720">
    <property type="component" value="Unassembled WGS sequence"/>
</dbReference>
<dbReference type="AlphaFoldDB" id="A0A8S3H3W5"/>
<accession>A0A8S3H3W5</accession>
<name>A0A8S3H3W5_9BILA</name>
<gene>
    <name evidence="2" type="ORF">GIL414_LOCUS67415</name>
</gene>
<dbReference type="Pfam" id="PF00498">
    <property type="entry name" value="FHA"/>
    <property type="match status" value="1"/>
</dbReference>
<dbReference type="SUPFAM" id="SSF49879">
    <property type="entry name" value="SMAD/FHA domain"/>
    <property type="match status" value="1"/>
</dbReference>
<dbReference type="EMBL" id="CAJOBJ010325919">
    <property type="protein sequence ID" value="CAF5175084.1"/>
    <property type="molecule type" value="Genomic_DNA"/>
</dbReference>
<dbReference type="PANTHER" id="PTHR15715:SF37">
    <property type="entry name" value="LD47843P"/>
    <property type="match status" value="1"/>
</dbReference>
<dbReference type="Gene3D" id="2.60.200.20">
    <property type="match status" value="1"/>
</dbReference>
<evidence type="ECO:0000259" key="1">
    <source>
        <dbReference type="PROSITE" id="PS50006"/>
    </source>
</evidence>
<protein>
    <recommendedName>
        <fullName evidence="1">FHA domain-containing protein</fullName>
    </recommendedName>
</protein>
<dbReference type="InterPro" id="IPR000253">
    <property type="entry name" value="FHA_dom"/>
</dbReference>
<dbReference type="PANTHER" id="PTHR15715">
    <property type="entry name" value="CENTROSOMAL PROTEIN OF 170 KDA"/>
    <property type="match status" value="1"/>
</dbReference>
<evidence type="ECO:0000313" key="2">
    <source>
        <dbReference type="EMBL" id="CAF5175084.1"/>
    </source>
</evidence>